<feature type="transmembrane region" description="Helical" evidence="1">
    <location>
        <begin position="25"/>
        <end position="42"/>
    </location>
</feature>
<reference evidence="2" key="1">
    <citation type="submission" date="2023-08" db="EMBL/GenBank/DDBJ databases">
        <title>Comparative genomics and taxonomic characterization of three novel marine species of genus Marivirga.</title>
        <authorList>
            <person name="Muhammad N."/>
            <person name="Kim S.-G."/>
        </authorList>
    </citation>
    <scope>NUCLEOTIDE SEQUENCE</scope>
    <source>
        <strain evidence="2">BKB1-2</strain>
    </source>
</reference>
<dbReference type="EMBL" id="CP129968">
    <property type="protein sequence ID" value="WKK82934.2"/>
    <property type="molecule type" value="Genomic_DNA"/>
</dbReference>
<keyword evidence="1" id="KW-0472">Membrane</keyword>
<organism evidence="2">
    <name type="scientific">Marivirga arenosa</name>
    <dbReference type="NCBI Taxonomy" id="3059076"/>
    <lineage>
        <taxon>Bacteria</taxon>
        <taxon>Pseudomonadati</taxon>
        <taxon>Bacteroidota</taxon>
        <taxon>Cytophagia</taxon>
        <taxon>Cytophagales</taxon>
        <taxon>Marivirgaceae</taxon>
        <taxon>Marivirga</taxon>
    </lineage>
</organism>
<name>A0AA49GDW2_9BACT</name>
<evidence type="ECO:0000313" key="2">
    <source>
        <dbReference type="EMBL" id="WKK82934.2"/>
    </source>
</evidence>
<dbReference type="KEGG" id="marp:QYS47_13580"/>
<keyword evidence="1" id="KW-0812">Transmembrane</keyword>
<accession>A0AA49GDW2</accession>
<dbReference type="AlphaFoldDB" id="A0AA49GDW2"/>
<dbReference type="RefSeq" id="WP_322347414.1">
    <property type="nucleotide sequence ID" value="NZ_CP129968.2"/>
</dbReference>
<sequence>MRFKRKQRFEHYPSTLTGRLLKNKFFLAFFVVSITIVVYSAFKDSKNRNDWIATNKNNCQSYKSVYFQGQIDSTYEDKDNRYLFTAIVESRDSIFSISSWYIDYPEAYFKKGDYIIKEANGFIYKIIRPQQSSDTIRIKSDFDCNRWEKHRK</sequence>
<dbReference type="Proteomes" id="UP001232019">
    <property type="component" value="Chromosome"/>
</dbReference>
<gene>
    <name evidence="2" type="ORF">QYS47_13580</name>
</gene>
<protein>
    <submittedName>
        <fullName evidence="2">Uncharacterized protein</fullName>
    </submittedName>
</protein>
<evidence type="ECO:0000256" key="1">
    <source>
        <dbReference type="SAM" id="Phobius"/>
    </source>
</evidence>
<keyword evidence="1" id="KW-1133">Transmembrane helix</keyword>
<proteinExistence type="predicted"/>